<evidence type="ECO:0000313" key="4">
    <source>
        <dbReference type="EMBL" id="KAF7435496.1"/>
    </source>
</evidence>
<comment type="caution">
    <text evidence="4">The sequence shown here is derived from an EMBL/GenBank/DDBJ whole genome shotgun (WGS) entry which is preliminary data.</text>
</comment>
<evidence type="ECO:0000313" key="5">
    <source>
        <dbReference type="Proteomes" id="UP000600918"/>
    </source>
</evidence>
<dbReference type="Gene3D" id="2.60.40.10">
    <property type="entry name" value="Immunoglobulins"/>
    <property type="match status" value="1"/>
</dbReference>
<protein>
    <recommendedName>
        <fullName evidence="3">Ig-like domain-containing protein</fullName>
    </recommendedName>
</protein>
<dbReference type="InterPro" id="IPR013783">
    <property type="entry name" value="Ig-like_fold"/>
</dbReference>
<dbReference type="PROSITE" id="PS50835">
    <property type="entry name" value="IG_LIKE"/>
    <property type="match status" value="1"/>
</dbReference>
<evidence type="ECO:0000256" key="2">
    <source>
        <dbReference type="SAM" id="Phobius"/>
    </source>
</evidence>
<dbReference type="SUPFAM" id="SSF48726">
    <property type="entry name" value="Immunoglobulin"/>
    <property type="match status" value="1"/>
</dbReference>
<keyword evidence="2" id="KW-0812">Transmembrane</keyword>
<dbReference type="EMBL" id="JACSDY010000002">
    <property type="protein sequence ID" value="KAF7435496.1"/>
    <property type="molecule type" value="Genomic_DNA"/>
</dbReference>
<keyword evidence="2" id="KW-1133">Transmembrane helix</keyword>
<organism evidence="4 5">
    <name type="scientific">Vespula pensylvanica</name>
    <name type="common">Western yellow jacket</name>
    <name type="synonym">Wasp</name>
    <dbReference type="NCBI Taxonomy" id="30213"/>
    <lineage>
        <taxon>Eukaryota</taxon>
        <taxon>Metazoa</taxon>
        <taxon>Ecdysozoa</taxon>
        <taxon>Arthropoda</taxon>
        <taxon>Hexapoda</taxon>
        <taxon>Insecta</taxon>
        <taxon>Pterygota</taxon>
        <taxon>Neoptera</taxon>
        <taxon>Endopterygota</taxon>
        <taxon>Hymenoptera</taxon>
        <taxon>Apocrita</taxon>
        <taxon>Aculeata</taxon>
        <taxon>Vespoidea</taxon>
        <taxon>Vespidae</taxon>
        <taxon>Vespinae</taxon>
        <taxon>Vespula</taxon>
    </lineage>
</organism>
<evidence type="ECO:0000259" key="3">
    <source>
        <dbReference type="PROSITE" id="PS50835"/>
    </source>
</evidence>
<evidence type="ECO:0000256" key="1">
    <source>
        <dbReference type="SAM" id="MobiDB-lite"/>
    </source>
</evidence>
<feature type="transmembrane region" description="Helical" evidence="2">
    <location>
        <begin position="418"/>
        <end position="451"/>
    </location>
</feature>
<sequence length="481" mass="54199">MRTSRDLKWKAMFSLRSLDVLINLSLLSNTRDCRQEVISGLAWTTELGASSIRIPLLAKLQKTCGSRKLRLASVSITQYLGLERWAYISRVVDWFARFLSGGYSQMWRMASQQDARYPFSSLALSTYNTVEDIYGGYVTKRKRVFQNSNGILFYETRLLCHSDIGRRYGLTMGIALIGATVHSKEPKALRNRCRYQRVLHWAYGRTRQKRAGEDEVEEDEKAEDEEAEEKVRPAALLAPEEETWSVSSSTTSNLPFSFPSSGVSTSYARPVSTRPHLELVVKPHSKVILPCELEGNYSRLLLSGSRSYRIHGNPAVWLHEGNPVDMLTINTRTEMSGTGHRYIGDSTTAALHIDNVRLEDDGMWECTLEHDQEEFLLGRPIKLVVLDQWVNINTFYLHVNISGIKNRSDFVQRPFSRFLFFSSFAVIHPAAVTTATATAAVAVAVAATAAVDARELFSPSTYARNFSLTPLAKLNLPLLRS</sequence>
<feature type="compositionally biased region" description="Acidic residues" evidence="1">
    <location>
        <begin position="214"/>
        <end position="228"/>
    </location>
</feature>
<name>A0A834PCA7_VESPE</name>
<dbReference type="Proteomes" id="UP000600918">
    <property type="component" value="Unassembled WGS sequence"/>
</dbReference>
<keyword evidence="5" id="KW-1185">Reference proteome</keyword>
<dbReference type="InterPro" id="IPR007110">
    <property type="entry name" value="Ig-like_dom"/>
</dbReference>
<dbReference type="InterPro" id="IPR036179">
    <property type="entry name" value="Ig-like_dom_sf"/>
</dbReference>
<keyword evidence="2" id="KW-0472">Membrane</keyword>
<accession>A0A834PCA7</accession>
<proteinExistence type="predicted"/>
<gene>
    <name evidence="4" type="ORF">H0235_003687</name>
</gene>
<reference evidence="4" key="1">
    <citation type="journal article" date="2020" name="G3 (Bethesda)">
        <title>High-Quality Assemblies for Three Invasive Social Wasps from the &lt;i&gt;Vespula&lt;/i&gt; Genus.</title>
        <authorList>
            <person name="Harrop T.W.R."/>
            <person name="Guhlin J."/>
            <person name="McLaughlin G.M."/>
            <person name="Permina E."/>
            <person name="Stockwell P."/>
            <person name="Gilligan J."/>
            <person name="Le Lec M.F."/>
            <person name="Gruber M.A.M."/>
            <person name="Quinn O."/>
            <person name="Lovegrove M."/>
            <person name="Duncan E.J."/>
            <person name="Remnant E.J."/>
            <person name="Van Eeckhoven J."/>
            <person name="Graham B."/>
            <person name="Knapp R.A."/>
            <person name="Langford K.W."/>
            <person name="Kronenberg Z."/>
            <person name="Press M.O."/>
            <person name="Eacker S.M."/>
            <person name="Wilson-Rankin E.E."/>
            <person name="Purcell J."/>
            <person name="Lester P.J."/>
            <person name="Dearden P.K."/>
        </authorList>
    </citation>
    <scope>NUCLEOTIDE SEQUENCE</scope>
    <source>
        <strain evidence="4">Volc-1</strain>
    </source>
</reference>
<dbReference type="AlphaFoldDB" id="A0A834PCA7"/>
<feature type="region of interest" description="Disordered" evidence="1">
    <location>
        <begin position="209"/>
        <end position="231"/>
    </location>
</feature>
<feature type="domain" description="Ig-like" evidence="3">
    <location>
        <begin position="270"/>
        <end position="377"/>
    </location>
</feature>